<reference evidence="1" key="1">
    <citation type="journal article" date="2023" name="Front. Microbiol.">
        <title>Genomic-based phylogenetic and metabolic analyses of the genus Natronomonas, and description of Natronomonas aquatica sp. nov.</title>
        <authorList>
            <person name="Garcia-Roldan A."/>
            <person name="Duran-Viseras A."/>
            <person name="de la Haba R.R."/>
            <person name="Corral P."/>
            <person name="Sanchez-Porro C."/>
            <person name="Ventosa A."/>
        </authorList>
    </citation>
    <scope>NUCLEOTIDE SEQUENCE</scope>
    <source>
        <strain evidence="1">F2-12</strain>
    </source>
</reference>
<comment type="caution">
    <text evidence="1">The sequence shown here is derived from an EMBL/GenBank/DDBJ whole genome shotgun (WGS) entry which is preliminary data.</text>
</comment>
<name>A0A9R1CVG9_9EURY</name>
<keyword evidence="2" id="KW-1185">Reference proteome</keyword>
<gene>
    <name evidence="1" type="ORF">KM295_14215</name>
</gene>
<sequence length="267" mass="30721">MAVEPSRSLPGGLKGEFFQDIAKRKREGRDAKILLTAKDGQTGVGKTNLSVFLGYLLDTSEAGFSAAKVTNEPEEFLEFYKKLEKGSVAIMDEAEQFDARRAQTNKNVDATQKWQMARVREIIGIVNLPSPEEIDSRFERLADYWINVERRGKAKVYKKHIHNTKRQLYYKTMQWIEWPNVDEWSAFQNLDAAKNDLLDGGHSGDWVRESEVEERIEKARKDERQKERDGWIAALYNETPMSGGDIARLPTIDLDPSRVRQIANRDR</sequence>
<dbReference type="Proteomes" id="UP001139494">
    <property type="component" value="Unassembled WGS sequence"/>
</dbReference>
<dbReference type="AlphaFoldDB" id="A0A9R1CVG9"/>
<organism evidence="1 2">
    <name type="scientific">Natronomonas aquatica</name>
    <dbReference type="NCBI Taxonomy" id="2841590"/>
    <lineage>
        <taxon>Archaea</taxon>
        <taxon>Methanobacteriati</taxon>
        <taxon>Methanobacteriota</taxon>
        <taxon>Stenosarchaea group</taxon>
        <taxon>Halobacteria</taxon>
        <taxon>Halobacteriales</taxon>
        <taxon>Natronomonadaceae</taxon>
        <taxon>Natronomonas</taxon>
    </lineage>
</organism>
<dbReference type="EMBL" id="JAHLKM010000030">
    <property type="protein sequence ID" value="MCQ4334610.1"/>
    <property type="molecule type" value="Genomic_DNA"/>
</dbReference>
<accession>A0A9R1CVG9</accession>
<dbReference type="RefSeq" id="WP_256030673.1">
    <property type="nucleotide sequence ID" value="NZ_JAHLKM010000030.1"/>
</dbReference>
<protein>
    <submittedName>
        <fullName evidence="1">Uncharacterized protein</fullName>
    </submittedName>
</protein>
<evidence type="ECO:0000313" key="2">
    <source>
        <dbReference type="Proteomes" id="UP001139494"/>
    </source>
</evidence>
<proteinExistence type="predicted"/>
<evidence type="ECO:0000313" key="1">
    <source>
        <dbReference type="EMBL" id="MCQ4334610.1"/>
    </source>
</evidence>